<gene>
    <name evidence="3" type="primary">dnaG_1</name>
    <name evidence="2" type="synonym">dnaG_0</name>
    <name evidence="3" type="ORF">CM83_49126</name>
    <name evidence="2" type="ORF">CM83_49128</name>
    <name evidence="6" type="ORF">g.57684</name>
    <name evidence="5" type="ORF">g.57686</name>
</gene>
<organism evidence="3">
    <name type="scientific">Lygus hesperus</name>
    <name type="common">Western plant bug</name>
    <dbReference type="NCBI Taxonomy" id="30085"/>
    <lineage>
        <taxon>Eukaryota</taxon>
        <taxon>Metazoa</taxon>
        <taxon>Ecdysozoa</taxon>
        <taxon>Arthropoda</taxon>
        <taxon>Hexapoda</taxon>
        <taxon>Insecta</taxon>
        <taxon>Pterygota</taxon>
        <taxon>Neoptera</taxon>
        <taxon>Paraneoptera</taxon>
        <taxon>Hemiptera</taxon>
        <taxon>Heteroptera</taxon>
        <taxon>Panheteroptera</taxon>
        <taxon>Cimicomorpha</taxon>
        <taxon>Miridae</taxon>
        <taxon>Mirini</taxon>
        <taxon>Lygus</taxon>
    </lineage>
</organism>
<evidence type="ECO:0000256" key="1">
    <source>
        <dbReference type="SAM" id="SignalP"/>
    </source>
</evidence>
<evidence type="ECO:0000313" key="3">
    <source>
        <dbReference type="EMBL" id="JAG11662.1"/>
    </source>
</evidence>
<keyword evidence="1" id="KW-0732">Signal</keyword>
<evidence type="ECO:0000313" key="2">
    <source>
        <dbReference type="EMBL" id="JAG11660.1"/>
    </source>
</evidence>
<name>A0A0A9WT92_LYGHE</name>
<evidence type="ECO:0000313" key="6">
    <source>
        <dbReference type="EMBL" id="JAQ16305.1"/>
    </source>
</evidence>
<feature type="signal peptide" evidence="1">
    <location>
        <begin position="1"/>
        <end position="19"/>
    </location>
</feature>
<evidence type="ECO:0000313" key="4">
    <source>
        <dbReference type="EMBL" id="JAG51257.1"/>
    </source>
</evidence>
<dbReference type="EMBL" id="GBHO01031942">
    <property type="protein sequence ID" value="JAG11662.1"/>
    <property type="molecule type" value="Transcribed_RNA"/>
</dbReference>
<dbReference type="EMBL" id="GDHC01002324">
    <property type="protein sequence ID" value="JAQ16305.1"/>
    <property type="molecule type" value="Transcribed_RNA"/>
</dbReference>
<evidence type="ECO:0000313" key="5">
    <source>
        <dbReference type="EMBL" id="JAQ09844.1"/>
    </source>
</evidence>
<accession>A0A0A9WT92</accession>
<reference evidence="5" key="4">
    <citation type="journal article" date="2016" name="Gigascience">
        <title>De novo construction of an expanded transcriptome assembly for the western tarnished plant bug, Lygus hesperus.</title>
        <authorList>
            <person name="Tassone E.E."/>
            <person name="Geib S.M."/>
            <person name="Hall B."/>
            <person name="Fabrick J.A."/>
            <person name="Brent C.S."/>
            <person name="Hull J.J."/>
        </authorList>
    </citation>
    <scope>NUCLEOTIDE SEQUENCE</scope>
</reference>
<dbReference type="AlphaFoldDB" id="A0A0A9WT92"/>
<reference evidence="3" key="1">
    <citation type="journal article" date="2014" name="PLoS ONE">
        <title>Transcriptome-Based Identification of ABC Transporters in the Western Tarnished Plant Bug Lygus hesperus.</title>
        <authorList>
            <person name="Hull J.J."/>
            <person name="Chaney K."/>
            <person name="Geib S.M."/>
            <person name="Fabrick J.A."/>
            <person name="Brent C.S."/>
            <person name="Walsh D."/>
            <person name="Lavine L.C."/>
        </authorList>
    </citation>
    <scope>NUCLEOTIDE SEQUENCE</scope>
</reference>
<proteinExistence type="predicted"/>
<sequence length="400" mass="44566">MRLLSYLIPIALSVTVSCGQDVQDFMDMASSFMQQAGKENIGNLGNLGNIVEGSDLAEGLGALASAFLNSRKDASASDPKWELLTQLAPLLLNQVGHEHSDDPNHEDSQSHKAFEDATAMLTPILMRGWDAIKSSEVVSELLKNSGLQSLLDTFQSPHGPILLDNALRSLENPSFRKKWLRSMVSFVAEYVKHITNPETQKRYMVNAALAVNSILKSIGYTDKELLAPGPRFADSVVLVANNVAKKQFGVKVNSAMYIMPIFDYLNELVQFGSKGVSSLSQRQIEDKIAETLNQEVVETILRVYRAHKHAVKKHACDRYLLCELNRHAADKKYVVRPLITKGASLVSAWFLSGQTGTSFWKLYSAATDDYKCEVQFPADCSAFHEEDIKRTTEYYEHNEL</sequence>
<feature type="chain" id="PRO_5015033721" evidence="1">
    <location>
        <begin position="20"/>
        <end position="400"/>
    </location>
</feature>
<dbReference type="PROSITE" id="PS51257">
    <property type="entry name" value="PROKAR_LIPOPROTEIN"/>
    <property type="match status" value="1"/>
</dbReference>
<reference evidence="3" key="2">
    <citation type="submission" date="2014-07" db="EMBL/GenBank/DDBJ databases">
        <authorList>
            <person name="Hull J."/>
        </authorList>
    </citation>
    <scope>NUCLEOTIDE SEQUENCE</scope>
</reference>
<dbReference type="EMBL" id="GDHC01008785">
    <property type="protein sequence ID" value="JAQ09844.1"/>
    <property type="molecule type" value="Transcribed_RNA"/>
</dbReference>
<reference evidence="4" key="3">
    <citation type="submission" date="2014-09" db="EMBL/GenBank/DDBJ databases">
        <authorList>
            <person name="Magalhaes I.L.F."/>
            <person name="Oliveira U."/>
            <person name="Santos F.R."/>
            <person name="Vidigal T.H.D.A."/>
            <person name="Brescovit A.D."/>
            <person name="Santos A.J."/>
        </authorList>
    </citation>
    <scope>NUCLEOTIDE SEQUENCE</scope>
</reference>
<dbReference type="EMBL" id="GBHO01031944">
    <property type="protein sequence ID" value="JAG11660.1"/>
    <property type="molecule type" value="Transcribed_RNA"/>
</dbReference>
<protein>
    <submittedName>
        <fullName evidence="3">DNA primase</fullName>
    </submittedName>
</protein>
<dbReference type="EMBL" id="GBRD01014569">
    <property type="protein sequence ID" value="JAG51257.1"/>
    <property type="molecule type" value="Transcribed_RNA"/>
</dbReference>